<dbReference type="EMBL" id="ML220117">
    <property type="protein sequence ID" value="TGZ81861.1"/>
    <property type="molecule type" value="Genomic_DNA"/>
</dbReference>
<dbReference type="PANTHER" id="PTHR40635:SF1">
    <property type="match status" value="1"/>
</dbReference>
<feature type="region of interest" description="Disordered" evidence="1">
    <location>
        <begin position="100"/>
        <end position="124"/>
    </location>
</feature>
<evidence type="ECO:0000313" key="3">
    <source>
        <dbReference type="Proteomes" id="UP000298138"/>
    </source>
</evidence>
<protein>
    <submittedName>
        <fullName evidence="2">Uncharacterized protein</fullName>
    </submittedName>
</protein>
<evidence type="ECO:0000313" key="2">
    <source>
        <dbReference type="EMBL" id="TGZ81861.1"/>
    </source>
</evidence>
<organism evidence="2 3">
    <name type="scientific">Ascodesmis nigricans</name>
    <dbReference type="NCBI Taxonomy" id="341454"/>
    <lineage>
        <taxon>Eukaryota</taxon>
        <taxon>Fungi</taxon>
        <taxon>Dikarya</taxon>
        <taxon>Ascomycota</taxon>
        <taxon>Pezizomycotina</taxon>
        <taxon>Pezizomycetes</taxon>
        <taxon>Pezizales</taxon>
        <taxon>Ascodesmidaceae</taxon>
        <taxon>Ascodesmis</taxon>
    </lineage>
</organism>
<feature type="region of interest" description="Disordered" evidence="1">
    <location>
        <begin position="265"/>
        <end position="311"/>
    </location>
</feature>
<evidence type="ECO:0000256" key="1">
    <source>
        <dbReference type="SAM" id="MobiDB-lite"/>
    </source>
</evidence>
<gene>
    <name evidence="2" type="ORF">EX30DRAFT_363467</name>
</gene>
<feature type="region of interest" description="Disordered" evidence="1">
    <location>
        <begin position="156"/>
        <end position="191"/>
    </location>
</feature>
<sequence>MPVTRRYLRVSRYTVLECRIFTATPSDTNWLHRPGTLDTIFASLTHLIPSKLAETRTNKKQKVVRDEIVTDAFTVTVTITKTGIIHSVLAKNKTFTPMGEKLKGRGKGGLVSGMREAEGGDGDSMAVEEEPVVIRVEGGDEDMGITANVPFTDEVTEATSGRRCKRARQRTEEPLFRPNPQLDDNTDEEEVDEEYQCVGDDTDESDEFEALTSKQPGGRCQGKIQDESGEDGFGEDDKKDFDFTLSYDGYTTYSWVLNLIVHRRDSGGPKVSESSQGKGKKKVDDELESSRGLMDNWLQMSQAVRNDGDNA</sequence>
<dbReference type="InParanoid" id="A0A4S2MYS4"/>
<accession>A0A4S2MYS4</accession>
<dbReference type="AlphaFoldDB" id="A0A4S2MYS4"/>
<proteinExistence type="predicted"/>
<keyword evidence="3" id="KW-1185">Reference proteome</keyword>
<dbReference type="PANTHER" id="PTHR40635">
    <property type="match status" value="1"/>
</dbReference>
<feature type="region of interest" description="Disordered" evidence="1">
    <location>
        <begin position="203"/>
        <end position="235"/>
    </location>
</feature>
<reference evidence="2 3" key="1">
    <citation type="submission" date="2019-04" db="EMBL/GenBank/DDBJ databases">
        <title>Comparative genomics and transcriptomics to analyze fruiting body development in filamentous ascomycetes.</title>
        <authorList>
            <consortium name="DOE Joint Genome Institute"/>
            <person name="Lutkenhaus R."/>
            <person name="Traeger S."/>
            <person name="Breuer J."/>
            <person name="Kuo A."/>
            <person name="Lipzen A."/>
            <person name="Pangilinan J."/>
            <person name="Dilworth D."/>
            <person name="Sandor L."/>
            <person name="Poggeler S."/>
            <person name="Barry K."/>
            <person name="Grigoriev I.V."/>
            <person name="Nowrousian M."/>
        </authorList>
    </citation>
    <scope>NUCLEOTIDE SEQUENCE [LARGE SCALE GENOMIC DNA]</scope>
    <source>
        <strain evidence="2 3">CBS 389.68</strain>
    </source>
</reference>
<name>A0A4S2MYS4_9PEZI</name>
<dbReference type="Proteomes" id="UP000298138">
    <property type="component" value="Unassembled WGS sequence"/>
</dbReference>
<dbReference type="OrthoDB" id="5374757at2759"/>